<dbReference type="CDD" id="cd06261">
    <property type="entry name" value="TM_PBP2"/>
    <property type="match status" value="2"/>
</dbReference>
<keyword evidence="2 7" id="KW-0813">Transport</keyword>
<dbReference type="InterPro" id="IPR000515">
    <property type="entry name" value="MetI-like"/>
</dbReference>
<dbReference type="Pfam" id="PF00528">
    <property type="entry name" value="BPD_transp_1"/>
    <property type="match status" value="2"/>
</dbReference>
<dbReference type="Gene3D" id="1.10.3720.10">
    <property type="entry name" value="MetI-like"/>
    <property type="match status" value="2"/>
</dbReference>
<feature type="transmembrane region" description="Helical" evidence="7">
    <location>
        <begin position="243"/>
        <end position="276"/>
    </location>
</feature>
<feature type="transmembrane region" description="Helical" evidence="7">
    <location>
        <begin position="578"/>
        <end position="595"/>
    </location>
</feature>
<feature type="domain" description="ABC transmembrane type-1" evidence="8">
    <location>
        <begin position="137"/>
        <end position="316"/>
    </location>
</feature>
<evidence type="ECO:0000256" key="4">
    <source>
        <dbReference type="ARBA" id="ARBA00022692"/>
    </source>
</evidence>
<accession>A0A0R2QFY3</accession>
<organism evidence="9 10">
    <name type="scientific">Acidimicrobiia bacterium BACL6 MAG-120924-bin43</name>
    <dbReference type="NCBI Taxonomy" id="1655583"/>
    <lineage>
        <taxon>Bacteria</taxon>
        <taxon>Bacillati</taxon>
        <taxon>Actinomycetota</taxon>
        <taxon>Acidimicrobiia</taxon>
        <taxon>acIV cluster</taxon>
    </lineage>
</organism>
<feature type="transmembrane region" description="Helical" evidence="7">
    <location>
        <begin position="20"/>
        <end position="38"/>
    </location>
</feature>
<gene>
    <name evidence="9" type="ORF">ABR75_07015</name>
</gene>
<feature type="transmembrane region" description="Helical" evidence="7">
    <location>
        <begin position="495"/>
        <end position="522"/>
    </location>
</feature>
<dbReference type="GO" id="GO:0043190">
    <property type="term" value="C:ATP-binding cassette (ABC) transporter complex"/>
    <property type="evidence" value="ECO:0007669"/>
    <property type="project" value="TreeGrafter"/>
</dbReference>
<evidence type="ECO:0000313" key="10">
    <source>
        <dbReference type="Proteomes" id="UP000051017"/>
    </source>
</evidence>
<dbReference type="PANTHER" id="PTHR47737">
    <property type="entry name" value="GLYCINE BETAINE/PROLINE BETAINE TRANSPORT SYSTEM PERMEASE PROTEIN PROW"/>
    <property type="match status" value="1"/>
</dbReference>
<keyword evidence="4 7" id="KW-0812">Transmembrane</keyword>
<feature type="domain" description="ABC transmembrane type-1" evidence="8">
    <location>
        <begin position="448"/>
        <end position="627"/>
    </location>
</feature>
<feature type="transmembrane region" description="Helical" evidence="7">
    <location>
        <begin position="334"/>
        <end position="355"/>
    </location>
</feature>
<feature type="transmembrane region" description="Helical" evidence="7">
    <location>
        <begin position="92"/>
        <end position="110"/>
    </location>
</feature>
<feature type="transmembrane region" description="Helical" evidence="7">
    <location>
        <begin position="407"/>
        <end position="423"/>
    </location>
</feature>
<keyword evidence="6 7" id="KW-0472">Membrane</keyword>
<dbReference type="InterPro" id="IPR035906">
    <property type="entry name" value="MetI-like_sf"/>
</dbReference>
<dbReference type="FunFam" id="1.10.3720.10:FF:000001">
    <property type="entry name" value="Glycine betaine ABC transporter, permease"/>
    <property type="match status" value="2"/>
</dbReference>
<evidence type="ECO:0000256" key="7">
    <source>
        <dbReference type="RuleBase" id="RU363032"/>
    </source>
</evidence>
<dbReference type="EMBL" id="LIBJ01000048">
    <property type="protein sequence ID" value="KRO49046.1"/>
    <property type="molecule type" value="Genomic_DNA"/>
</dbReference>
<dbReference type="GO" id="GO:0005275">
    <property type="term" value="F:amine transmembrane transporter activity"/>
    <property type="evidence" value="ECO:0007669"/>
    <property type="project" value="TreeGrafter"/>
</dbReference>
<comment type="caution">
    <text evidence="9">The sequence shown here is derived from an EMBL/GenBank/DDBJ whole genome shotgun (WGS) entry which is preliminary data.</text>
</comment>
<dbReference type="Proteomes" id="UP000051017">
    <property type="component" value="Unassembled WGS sequence"/>
</dbReference>
<keyword evidence="3" id="KW-1003">Cell membrane</keyword>
<proteinExistence type="inferred from homology"/>
<evidence type="ECO:0000256" key="2">
    <source>
        <dbReference type="ARBA" id="ARBA00022448"/>
    </source>
</evidence>
<comment type="subcellular location">
    <subcellularLocation>
        <location evidence="7">Cell membrane</location>
        <topology evidence="7">Multi-pass membrane protein</topology>
    </subcellularLocation>
    <subcellularLocation>
        <location evidence="1">Membrane</location>
        <topology evidence="1">Multi-pass membrane protein</topology>
    </subcellularLocation>
</comment>
<dbReference type="GO" id="GO:0015226">
    <property type="term" value="F:carnitine transmembrane transporter activity"/>
    <property type="evidence" value="ECO:0007669"/>
    <property type="project" value="TreeGrafter"/>
</dbReference>
<evidence type="ECO:0000256" key="3">
    <source>
        <dbReference type="ARBA" id="ARBA00022475"/>
    </source>
</evidence>
<dbReference type="PANTHER" id="PTHR47737:SF1">
    <property type="entry name" value="GLYCINE BETAINE_PROLINE BETAINE TRANSPORT SYSTEM PERMEASE PROTEIN PROW"/>
    <property type="match status" value="1"/>
</dbReference>
<dbReference type="PROSITE" id="PS50928">
    <property type="entry name" value="ABC_TM1"/>
    <property type="match status" value="2"/>
</dbReference>
<comment type="similarity">
    <text evidence="7">Belongs to the binding-protein-dependent transport system permease family.</text>
</comment>
<dbReference type="AlphaFoldDB" id="A0A0R2QFY3"/>
<evidence type="ECO:0000256" key="6">
    <source>
        <dbReference type="ARBA" id="ARBA00023136"/>
    </source>
</evidence>
<evidence type="ECO:0000256" key="1">
    <source>
        <dbReference type="ARBA" id="ARBA00004141"/>
    </source>
</evidence>
<dbReference type="SUPFAM" id="SSF161098">
    <property type="entry name" value="MetI-like"/>
    <property type="match status" value="2"/>
</dbReference>
<feature type="transmembrane region" description="Helical" evidence="7">
    <location>
        <begin position="452"/>
        <end position="474"/>
    </location>
</feature>
<feature type="transmembrane region" description="Helical" evidence="7">
    <location>
        <begin position="607"/>
        <end position="627"/>
    </location>
</feature>
<feature type="transmembrane region" description="Helical" evidence="7">
    <location>
        <begin position="176"/>
        <end position="197"/>
    </location>
</feature>
<sequence length="640" mass="69046">MNTALAQQSNSSQSLLRHPLARIATVVTIVLVAAQTFGTRGFPESWNIGIAEPITGVQSWVRKNRSSNWSFKFFFNPAISVVEFGLNGVESFFMWLPWFIPPIVVFLTIARTRRWGLATFTACVVVYPGVVGIWPESIVTISLMAVSVAICVLVGVPLGVLTALNRRFEVILRPILDGMQTVPATVYLIPIVLVFGIGPAPAAIATVIYAIPPIIRLTCLGIRQVPKSAVEAAQMFGATKRQILAKVQLPLAVPSIIAGINQTVMMALGIVVIATLVGAGGLGQEINQTVRRLEPGRGLVVSLAVVAVALVLDRVSRSLVIEPGGQRFHISRKLMYVTILGLIFATILGRTMGWIEFPFSWGTSFADPIDTGFKWFRTTFDVITRPFNDFIVRELIVRAQTWLNQTLAWQAIVIAASAFSYFVAGWKMSLTTAIGITFIGLTGRWPDAVDTLTQTVIAVTMSMLIAIPIGIWLGRRPRAESLISPFLDALQTIPNLVYAIPFVMIFSVGPVPGIVAAVVYAIPPGIRLTSLGIRQVNYESLEAATTFGATPRQVLWGVRIPLAMPSIILAINQMVMMVLAMAIIAGMVGGGGLGYRSIEALTKPDAGLGAEVGIAIVIMATILDRLLQATARRLQAPAAV</sequence>
<evidence type="ECO:0000313" key="9">
    <source>
        <dbReference type="EMBL" id="KRO49046.1"/>
    </source>
</evidence>
<evidence type="ECO:0000259" key="8">
    <source>
        <dbReference type="PROSITE" id="PS50928"/>
    </source>
</evidence>
<dbReference type="GO" id="GO:0031460">
    <property type="term" value="P:glycine betaine transport"/>
    <property type="evidence" value="ECO:0007669"/>
    <property type="project" value="TreeGrafter"/>
</dbReference>
<feature type="transmembrane region" description="Helical" evidence="7">
    <location>
        <begin position="117"/>
        <end position="135"/>
    </location>
</feature>
<dbReference type="GO" id="GO:0015871">
    <property type="term" value="P:choline transport"/>
    <property type="evidence" value="ECO:0007669"/>
    <property type="project" value="TreeGrafter"/>
</dbReference>
<keyword evidence="5 7" id="KW-1133">Transmembrane helix</keyword>
<evidence type="ECO:0000256" key="5">
    <source>
        <dbReference type="ARBA" id="ARBA00022989"/>
    </source>
</evidence>
<protein>
    <recommendedName>
        <fullName evidence="8">ABC transmembrane type-1 domain-containing protein</fullName>
    </recommendedName>
</protein>
<reference evidence="9 10" key="1">
    <citation type="submission" date="2015-10" db="EMBL/GenBank/DDBJ databases">
        <title>Metagenome-Assembled Genomes uncover a global brackish microbiome.</title>
        <authorList>
            <person name="Hugerth L.W."/>
            <person name="Larsson J."/>
            <person name="Alneberg J."/>
            <person name="Lindh M.V."/>
            <person name="Legrand C."/>
            <person name="Pinhassi J."/>
            <person name="Andersson A.F."/>
        </authorList>
    </citation>
    <scope>NUCLEOTIDE SEQUENCE [LARGE SCALE GENOMIC DNA]</scope>
    <source>
        <strain evidence="9">BACL6 MAG-120924-bin43</strain>
    </source>
</reference>
<name>A0A0R2QFY3_9ACTN</name>
<feature type="transmembrane region" description="Helical" evidence="7">
    <location>
        <begin position="141"/>
        <end position="164"/>
    </location>
</feature>